<dbReference type="EMBL" id="PCRF01000040">
    <property type="protein sequence ID" value="PIP16661.1"/>
    <property type="molecule type" value="Genomic_DNA"/>
</dbReference>
<dbReference type="Proteomes" id="UP000230392">
    <property type="component" value="Unassembled WGS sequence"/>
</dbReference>
<evidence type="ECO:0000256" key="1">
    <source>
        <dbReference type="ARBA" id="ARBA00001938"/>
    </source>
</evidence>
<accession>A0A2G9YDP5</accession>
<dbReference type="AlphaFoldDB" id="A0A2G9YDP5"/>
<keyword evidence="2" id="KW-0808">Transferase</keyword>
<dbReference type="Pfam" id="PF00364">
    <property type="entry name" value="Biotin_lipoyl"/>
    <property type="match status" value="1"/>
</dbReference>
<organism evidence="6 7">
    <name type="scientific">bacterium (Candidatus Ratteibacteria) CG23_combo_of_CG06-09_8_20_14_all_48_7</name>
    <dbReference type="NCBI Taxonomy" id="2014292"/>
    <lineage>
        <taxon>Bacteria</taxon>
        <taxon>Candidatus Ratteibacteria</taxon>
    </lineage>
</organism>
<dbReference type="CDD" id="cd06849">
    <property type="entry name" value="lipoyl_domain"/>
    <property type="match status" value="1"/>
</dbReference>
<evidence type="ECO:0000259" key="5">
    <source>
        <dbReference type="PROSITE" id="PS50968"/>
    </source>
</evidence>
<dbReference type="Gene3D" id="2.40.50.100">
    <property type="match status" value="1"/>
</dbReference>
<dbReference type="InterPro" id="IPR050743">
    <property type="entry name" value="2-oxoacid_DH_E2_comp"/>
</dbReference>
<keyword evidence="3" id="KW-0450">Lipoyl</keyword>
<gene>
    <name evidence="6" type="ORF">COX46_00895</name>
</gene>
<dbReference type="GO" id="GO:0016407">
    <property type="term" value="F:acetyltransferase activity"/>
    <property type="evidence" value="ECO:0007669"/>
    <property type="project" value="TreeGrafter"/>
</dbReference>
<dbReference type="InterPro" id="IPR003016">
    <property type="entry name" value="2-oxoA_DH_lipoyl-BS"/>
</dbReference>
<dbReference type="InterPro" id="IPR011053">
    <property type="entry name" value="Single_hybrid_motif"/>
</dbReference>
<proteinExistence type="predicted"/>
<comment type="caution">
    <text evidence="6">The sequence shown here is derived from an EMBL/GenBank/DDBJ whole genome shotgun (WGS) entry which is preliminary data.</text>
</comment>
<reference evidence="6 7" key="1">
    <citation type="submission" date="2017-09" db="EMBL/GenBank/DDBJ databases">
        <title>Depth-based differentiation of microbial function through sediment-hosted aquifers and enrichment of novel symbionts in the deep terrestrial subsurface.</title>
        <authorList>
            <person name="Probst A.J."/>
            <person name="Ladd B."/>
            <person name="Jarett J.K."/>
            <person name="Geller-Mcgrath D.E."/>
            <person name="Sieber C.M."/>
            <person name="Emerson J.B."/>
            <person name="Anantharaman K."/>
            <person name="Thomas B.C."/>
            <person name="Malmstrom R."/>
            <person name="Stieglmeier M."/>
            <person name="Klingl A."/>
            <person name="Woyke T."/>
            <person name="Ryan C.M."/>
            <person name="Banfield J.F."/>
        </authorList>
    </citation>
    <scope>NUCLEOTIDE SEQUENCE [LARGE SCALE GENOMIC DNA]</scope>
    <source>
        <strain evidence="6">CG23_combo_of_CG06-09_8_20_14_all_48_7</strain>
    </source>
</reference>
<dbReference type="PROSITE" id="PS00189">
    <property type="entry name" value="LIPOYL"/>
    <property type="match status" value="1"/>
</dbReference>
<keyword evidence="4" id="KW-0012">Acyltransferase</keyword>
<dbReference type="InterPro" id="IPR000089">
    <property type="entry name" value="Biotin_lipoyl"/>
</dbReference>
<dbReference type="PANTHER" id="PTHR43178:SF5">
    <property type="entry name" value="LIPOAMIDE ACYLTRANSFERASE COMPONENT OF BRANCHED-CHAIN ALPHA-KETO ACID DEHYDROGENASE COMPLEX, MITOCHONDRIAL"/>
    <property type="match status" value="1"/>
</dbReference>
<evidence type="ECO:0000256" key="3">
    <source>
        <dbReference type="ARBA" id="ARBA00022823"/>
    </source>
</evidence>
<dbReference type="GO" id="GO:0031405">
    <property type="term" value="F:lipoic acid binding"/>
    <property type="evidence" value="ECO:0007669"/>
    <property type="project" value="TreeGrafter"/>
</dbReference>
<feature type="domain" description="Lipoyl-binding" evidence="5">
    <location>
        <begin position="1"/>
        <end position="75"/>
    </location>
</feature>
<comment type="cofactor">
    <cofactor evidence="1">
        <name>(R)-lipoate</name>
        <dbReference type="ChEBI" id="CHEBI:83088"/>
    </cofactor>
</comment>
<sequence>MEVKLPNLGEGIEGASVSFWYKKVGESVKEGEDLVEMTTEKASFNLPAPGSGKVTRVNFGEGDTVKVDEVLAIIE</sequence>
<dbReference type="SUPFAM" id="SSF51230">
    <property type="entry name" value="Single hybrid motif"/>
    <property type="match status" value="1"/>
</dbReference>
<protein>
    <recommendedName>
        <fullName evidence="5">Lipoyl-binding domain-containing protein</fullName>
    </recommendedName>
</protein>
<evidence type="ECO:0000256" key="2">
    <source>
        <dbReference type="ARBA" id="ARBA00022679"/>
    </source>
</evidence>
<dbReference type="GO" id="GO:0005737">
    <property type="term" value="C:cytoplasm"/>
    <property type="evidence" value="ECO:0007669"/>
    <property type="project" value="TreeGrafter"/>
</dbReference>
<evidence type="ECO:0000313" key="6">
    <source>
        <dbReference type="EMBL" id="PIP16661.1"/>
    </source>
</evidence>
<name>A0A2G9YDP5_9BACT</name>
<dbReference type="PANTHER" id="PTHR43178">
    <property type="entry name" value="DIHYDROLIPOAMIDE ACETYLTRANSFERASE COMPONENT OF PYRUVATE DEHYDROGENASE COMPLEX"/>
    <property type="match status" value="1"/>
</dbReference>
<dbReference type="PROSITE" id="PS50968">
    <property type="entry name" value="BIOTINYL_LIPOYL"/>
    <property type="match status" value="1"/>
</dbReference>
<evidence type="ECO:0000313" key="7">
    <source>
        <dbReference type="Proteomes" id="UP000230392"/>
    </source>
</evidence>
<evidence type="ECO:0000256" key="4">
    <source>
        <dbReference type="ARBA" id="ARBA00023315"/>
    </source>
</evidence>